<evidence type="ECO:0000256" key="14">
    <source>
        <dbReference type="ARBA" id="ARBA00022842"/>
    </source>
</evidence>
<keyword evidence="14" id="KW-0460">Magnesium</keyword>
<sequence>MEKSRRKKPGNVKVVENYLRQDVHCALLNCRLCREKPAPVVQLDPAKTIVVPDATALVAYVDLFSEDAFQANQVLLLQSVLDRALDIAATREANQLESWLSLEDDHGLLKNFAYFANKNASETYLPPQVYSSNGSVNVESAVQRDRRLVANAVTWFIDHATDRARFIVLSDDEWLAASIPPHPRVDVLCCEAFISQHCGGDADLHALREECATAFALRQASTTAQGFTKHEEDLEQCHKGLFEVSAHHPLEAFVSRSGGEPRIFIYGRDAMNRAIHGDTVAVKLLPEDEWLVPDSAMSLVHHVSEEPQKKHVVVDNPQARVPTGRVVGIVDRPSHIYVATILSTSVVPGDDYVLAVPMDIRIPKIRMRSQNASGLVDQRLTVVVDSWPADSFYPQGHYVQVLGPVGDLETEIQALLVQHAVHAYPFSEPALACLPDVADVPLDAIAPCDTTKRPHIPLTNDYVVSDDEIARRRDIRASHCVFSVDPPGCQDIDDAMSVQELPNGHYELGVHIADVSHFVLPDTPLDLEARHRATTVYLVDRRYDMLPVLLSGDLCSIHCARDRLAFSVFWELDADFNIVPGKTTFTKSILHSVAAMTYGQADRLLAGLSADDPAVANTVGPGTAGQPIDSKLQPRLGNDLTILRSIGRKLLNQRTLQGAVDLSKGGELKFSTDDDGELRVGTKAALEIHSTIAELMILANSTVAQRLVETFPQSAMLRRHVPPSGNRFDQLIELAASQGIHLDPSSNMTLQQSLNAVNVDADTLALLKSMATRAMSEAEYICASEATGQRLRFGHYGLGLEFYTHFTSPIRRYADLIVHRQLQESLVQDGVAAPAPIAAVKKVADIQLPASLTPSVLGIDHRPTVAAKEVVVATTPTTQFPTEVLVPMSHHMNRQNRHAKRVSRACEELFLALYFKSHVSVVNAVVTAVKQNGLLVYLPQFDVKAPVYLKDRDGDVHLHAEMIPPKLRSQLAPPKYGFAQSSAMHRLPGATLVYSKDRLVVQSAASSSSSPLASFVPLQEVQVQISCDFTSASVRLPELRLLLVRPEKGRDDDGATDWQAEVVADAKPDDSSVKVLAANMETLRLNGPSMYSLLSSTIEPSAKVSKAPPKELRVEKKAVGRVIFGGFQPVIDKKYTKLMTAHYENRSAELEEAMTIQRSAIRDVGDTRRYEAEALRRTEKLMSEKRHDRINRRNKANN</sequence>
<dbReference type="SUPFAM" id="SSF50249">
    <property type="entry name" value="Nucleic acid-binding proteins"/>
    <property type="match status" value="2"/>
</dbReference>
<evidence type="ECO:0000259" key="19">
    <source>
        <dbReference type="SMART" id="SM00955"/>
    </source>
</evidence>
<evidence type="ECO:0000256" key="17">
    <source>
        <dbReference type="ARBA" id="ARBA00077930"/>
    </source>
</evidence>
<dbReference type="InterPro" id="IPR001900">
    <property type="entry name" value="RNase_II/R"/>
</dbReference>
<dbReference type="GO" id="GO:0008859">
    <property type="term" value="F:exoribonuclease II activity"/>
    <property type="evidence" value="ECO:0007669"/>
    <property type="project" value="UniProtKB-EC"/>
</dbReference>
<dbReference type="GO" id="GO:0005737">
    <property type="term" value="C:cytoplasm"/>
    <property type="evidence" value="ECO:0007669"/>
    <property type="project" value="UniProtKB-SubCell"/>
</dbReference>
<feature type="domain" description="RNB" evidence="19">
    <location>
        <begin position="472"/>
        <end position="828"/>
    </location>
</feature>
<evidence type="ECO:0000256" key="6">
    <source>
        <dbReference type="ARBA" id="ARBA00012163"/>
    </source>
</evidence>
<dbReference type="PROSITE" id="PS01175">
    <property type="entry name" value="RIBONUCLEASE_II"/>
    <property type="match status" value="1"/>
</dbReference>
<dbReference type="Gene3D" id="2.40.50.700">
    <property type="match status" value="1"/>
</dbReference>
<keyword evidence="16" id="KW-0539">Nucleus</keyword>
<comment type="caution">
    <text evidence="20">The sequence shown here is derived from an EMBL/GenBank/DDBJ whole genome shotgun (WGS) entry which is preliminary data.</text>
</comment>
<evidence type="ECO:0000256" key="9">
    <source>
        <dbReference type="ARBA" id="ARBA00022552"/>
    </source>
</evidence>
<protein>
    <recommendedName>
        <fullName evidence="7">DIS3-like exonuclease 1</fullName>
        <ecNumber evidence="6">3.1.13.1</ecNumber>
    </recommendedName>
    <alternativeName>
        <fullName evidence="17">Ribosomal RNA-processing protein 44</fullName>
    </alternativeName>
</protein>
<evidence type="ECO:0000256" key="5">
    <source>
        <dbReference type="ARBA" id="ARBA00005785"/>
    </source>
</evidence>
<dbReference type="EMBL" id="VJMJ01000009">
    <property type="protein sequence ID" value="KAF0744671.1"/>
    <property type="molecule type" value="Genomic_DNA"/>
</dbReference>
<dbReference type="SMART" id="SM00955">
    <property type="entry name" value="RNB"/>
    <property type="match status" value="1"/>
</dbReference>
<keyword evidence="15" id="KW-0694">RNA-binding</keyword>
<keyword evidence="10" id="KW-0540">Nuclease</keyword>
<evidence type="ECO:0000313" key="21">
    <source>
        <dbReference type="Proteomes" id="UP000481153"/>
    </source>
</evidence>
<proteinExistence type="inferred from homology"/>
<dbReference type="InterPro" id="IPR050180">
    <property type="entry name" value="RNR_Ribonuclease"/>
</dbReference>
<evidence type="ECO:0000256" key="8">
    <source>
        <dbReference type="ARBA" id="ARBA00022490"/>
    </source>
</evidence>
<comment type="similarity">
    <text evidence="5 18">Belongs to the RNR ribonuclease family.</text>
</comment>
<dbReference type="FunFam" id="2.40.50.700:FF:000001">
    <property type="entry name" value="Exosome complex exonuclease exoribonuclease (Rrp44)"/>
    <property type="match status" value="1"/>
</dbReference>
<dbReference type="AlphaFoldDB" id="A0A6G0XVG1"/>
<name>A0A6G0XVG1_9STRA</name>
<accession>A0A6G0XVG1</accession>
<evidence type="ECO:0000256" key="10">
    <source>
        <dbReference type="ARBA" id="ARBA00022722"/>
    </source>
</evidence>
<dbReference type="EC" id="3.1.13.1" evidence="6"/>
<evidence type="ECO:0000256" key="18">
    <source>
        <dbReference type="RuleBase" id="RU003901"/>
    </source>
</evidence>
<dbReference type="InterPro" id="IPR033771">
    <property type="entry name" value="Rrp44_CSD1"/>
</dbReference>
<comment type="catalytic activity">
    <reaction evidence="1">
        <text>Exonucleolytic cleavage in the 3'- to 5'-direction to yield nucleoside 5'-phosphates.</text>
        <dbReference type="EC" id="3.1.13.1"/>
    </reaction>
</comment>
<dbReference type="GO" id="GO:0003723">
    <property type="term" value="F:RNA binding"/>
    <property type="evidence" value="ECO:0007669"/>
    <property type="project" value="UniProtKB-KW"/>
</dbReference>
<evidence type="ECO:0000256" key="7">
    <source>
        <dbReference type="ARBA" id="ARBA00016366"/>
    </source>
</evidence>
<evidence type="ECO:0000256" key="2">
    <source>
        <dbReference type="ARBA" id="ARBA00001946"/>
    </source>
</evidence>
<keyword evidence="21" id="KW-1185">Reference proteome</keyword>
<dbReference type="PANTHER" id="PTHR23355">
    <property type="entry name" value="RIBONUCLEASE"/>
    <property type="match status" value="1"/>
</dbReference>
<dbReference type="Proteomes" id="UP000481153">
    <property type="component" value="Unassembled WGS sequence"/>
</dbReference>
<dbReference type="GO" id="GO:0000176">
    <property type="term" value="C:nuclear exosome (RNase complex)"/>
    <property type="evidence" value="ECO:0007669"/>
    <property type="project" value="UniProtKB-ARBA"/>
</dbReference>
<evidence type="ECO:0000256" key="4">
    <source>
        <dbReference type="ARBA" id="ARBA00004496"/>
    </source>
</evidence>
<dbReference type="InterPro" id="IPR041505">
    <property type="entry name" value="Dis3_CSD2"/>
</dbReference>
<evidence type="ECO:0000256" key="1">
    <source>
        <dbReference type="ARBA" id="ARBA00001849"/>
    </source>
</evidence>
<dbReference type="Gene3D" id="3.40.50.1010">
    <property type="entry name" value="5'-nuclease"/>
    <property type="match status" value="1"/>
</dbReference>
<comment type="subcellular location">
    <subcellularLocation>
        <location evidence="4">Cytoplasm</location>
    </subcellularLocation>
    <subcellularLocation>
        <location evidence="3">Nucleus</location>
    </subcellularLocation>
</comment>
<dbReference type="InterPro" id="IPR022966">
    <property type="entry name" value="RNase_II/R_CS"/>
</dbReference>
<evidence type="ECO:0000256" key="16">
    <source>
        <dbReference type="ARBA" id="ARBA00023242"/>
    </source>
</evidence>
<comment type="cofactor">
    <cofactor evidence="2">
        <name>Mg(2+)</name>
        <dbReference type="ChEBI" id="CHEBI:18420"/>
    </cofactor>
</comment>
<dbReference type="Pfam" id="PF00773">
    <property type="entry name" value="RNB"/>
    <property type="match status" value="1"/>
</dbReference>
<dbReference type="PANTHER" id="PTHR23355:SF30">
    <property type="entry name" value="DIS3-LIKE EXONUCLEASE 1"/>
    <property type="match status" value="1"/>
</dbReference>
<dbReference type="Gene3D" id="2.40.50.690">
    <property type="match status" value="1"/>
</dbReference>
<evidence type="ECO:0000256" key="12">
    <source>
        <dbReference type="ARBA" id="ARBA00022835"/>
    </source>
</evidence>
<evidence type="ECO:0000256" key="15">
    <source>
        <dbReference type="ARBA" id="ARBA00022884"/>
    </source>
</evidence>
<dbReference type="Pfam" id="PF17849">
    <property type="entry name" value="OB_Dis3"/>
    <property type="match status" value="1"/>
</dbReference>
<evidence type="ECO:0000256" key="3">
    <source>
        <dbReference type="ARBA" id="ARBA00004123"/>
    </source>
</evidence>
<keyword evidence="11" id="KW-0378">Hydrolase</keyword>
<dbReference type="GO" id="GO:0000956">
    <property type="term" value="P:nuclear-transcribed mRNA catabolic process"/>
    <property type="evidence" value="ECO:0007669"/>
    <property type="project" value="UniProtKB-ARBA"/>
</dbReference>
<keyword evidence="13" id="KW-0269">Exonuclease</keyword>
<keyword evidence="8" id="KW-0963">Cytoplasm</keyword>
<dbReference type="InterPro" id="IPR012340">
    <property type="entry name" value="NA-bd_OB-fold"/>
</dbReference>
<dbReference type="GO" id="GO:0006364">
    <property type="term" value="P:rRNA processing"/>
    <property type="evidence" value="ECO:0007669"/>
    <property type="project" value="UniProtKB-KW"/>
</dbReference>
<dbReference type="Pfam" id="PF17216">
    <property type="entry name" value="Rrp44_CSD1"/>
    <property type="match status" value="1"/>
</dbReference>
<evidence type="ECO:0000256" key="11">
    <source>
        <dbReference type="ARBA" id="ARBA00022801"/>
    </source>
</evidence>
<keyword evidence="12" id="KW-0271">Exosome</keyword>
<evidence type="ECO:0000313" key="20">
    <source>
        <dbReference type="EMBL" id="KAF0744671.1"/>
    </source>
</evidence>
<keyword evidence="9" id="KW-0698">rRNA processing</keyword>
<dbReference type="VEuPathDB" id="FungiDB:AeMF1_018513"/>
<reference evidence="20 21" key="1">
    <citation type="submission" date="2019-07" db="EMBL/GenBank/DDBJ databases">
        <title>Genomics analysis of Aphanomyces spp. identifies a new class of oomycete effector associated with host adaptation.</title>
        <authorList>
            <person name="Gaulin E."/>
        </authorList>
    </citation>
    <scope>NUCLEOTIDE SEQUENCE [LARGE SCALE GENOMIC DNA]</scope>
    <source>
        <strain evidence="20 21">ATCC 201684</strain>
    </source>
</reference>
<evidence type="ECO:0000256" key="13">
    <source>
        <dbReference type="ARBA" id="ARBA00022839"/>
    </source>
</evidence>
<gene>
    <name evidence="20" type="ORF">Ae201684_001130</name>
</gene>
<organism evidence="20 21">
    <name type="scientific">Aphanomyces euteiches</name>
    <dbReference type="NCBI Taxonomy" id="100861"/>
    <lineage>
        <taxon>Eukaryota</taxon>
        <taxon>Sar</taxon>
        <taxon>Stramenopiles</taxon>
        <taxon>Oomycota</taxon>
        <taxon>Saprolegniomycetes</taxon>
        <taxon>Saprolegniales</taxon>
        <taxon>Verrucalvaceae</taxon>
        <taxon>Aphanomyces</taxon>
    </lineage>
</organism>